<keyword evidence="1" id="KW-0812">Transmembrane</keyword>
<dbReference type="AlphaFoldDB" id="A0A1B6L9C6"/>
<feature type="transmembrane region" description="Helical" evidence="1">
    <location>
        <begin position="7"/>
        <end position="29"/>
    </location>
</feature>
<sequence>LIKGFKIFVLLLVYFQTMLLRSVVLFSTFTLCFGDLFDSIVEKDEQVKRVLAEPQGTDSELFESMRFFTESIFRLIKELRVGKKTAFGVSKKLYDRGYPALLSQLFYIEKLKAYFNWVESDIRYFYSLYSDVKKRWTTFETLALQL</sequence>
<accession>A0A1B6L9C6</accession>
<feature type="non-terminal residue" evidence="2">
    <location>
        <position position="1"/>
    </location>
</feature>
<dbReference type="EMBL" id="GEBQ01019732">
    <property type="protein sequence ID" value="JAT20245.1"/>
    <property type="molecule type" value="Transcribed_RNA"/>
</dbReference>
<reference evidence="2" key="1">
    <citation type="submission" date="2015-11" db="EMBL/GenBank/DDBJ databases">
        <title>De novo transcriptome assembly of four potential Pierce s Disease insect vectors from Arizona vineyards.</title>
        <authorList>
            <person name="Tassone E.E."/>
        </authorList>
    </citation>
    <scope>NUCLEOTIDE SEQUENCE</scope>
</reference>
<evidence type="ECO:0000313" key="2">
    <source>
        <dbReference type="EMBL" id="JAT20245.1"/>
    </source>
</evidence>
<protein>
    <submittedName>
        <fullName evidence="2">Uncharacterized protein</fullName>
    </submittedName>
</protein>
<evidence type="ECO:0000256" key="1">
    <source>
        <dbReference type="SAM" id="Phobius"/>
    </source>
</evidence>
<gene>
    <name evidence="2" type="ORF">g.6847</name>
</gene>
<proteinExistence type="predicted"/>
<organism evidence="2">
    <name type="scientific">Graphocephala atropunctata</name>
    <dbReference type="NCBI Taxonomy" id="36148"/>
    <lineage>
        <taxon>Eukaryota</taxon>
        <taxon>Metazoa</taxon>
        <taxon>Ecdysozoa</taxon>
        <taxon>Arthropoda</taxon>
        <taxon>Hexapoda</taxon>
        <taxon>Insecta</taxon>
        <taxon>Pterygota</taxon>
        <taxon>Neoptera</taxon>
        <taxon>Paraneoptera</taxon>
        <taxon>Hemiptera</taxon>
        <taxon>Auchenorrhyncha</taxon>
        <taxon>Membracoidea</taxon>
        <taxon>Cicadellidae</taxon>
        <taxon>Cicadellinae</taxon>
        <taxon>Cicadellini</taxon>
        <taxon>Graphocephala</taxon>
    </lineage>
</organism>
<keyword evidence="1" id="KW-1133">Transmembrane helix</keyword>
<keyword evidence="1" id="KW-0472">Membrane</keyword>
<name>A0A1B6L9C6_9HEMI</name>